<proteinExistence type="predicted"/>
<protein>
    <submittedName>
        <fullName evidence="2">Uncharacterized protein</fullName>
    </submittedName>
</protein>
<feature type="compositionally biased region" description="Acidic residues" evidence="1">
    <location>
        <begin position="78"/>
        <end position="89"/>
    </location>
</feature>
<feature type="compositionally biased region" description="Low complexity" evidence="1">
    <location>
        <begin position="203"/>
        <end position="222"/>
    </location>
</feature>
<comment type="caution">
    <text evidence="2">The sequence shown here is derived from an EMBL/GenBank/DDBJ whole genome shotgun (WGS) entry which is preliminary data.</text>
</comment>
<keyword evidence="3" id="KW-1185">Reference proteome</keyword>
<gene>
    <name evidence="2" type="ORF">fugu_011379</name>
</gene>
<feature type="compositionally biased region" description="Basic residues" evidence="1">
    <location>
        <begin position="1"/>
        <end position="10"/>
    </location>
</feature>
<dbReference type="AlphaFoldDB" id="A0A4Z2C7D6"/>
<feature type="compositionally biased region" description="Polar residues" evidence="1">
    <location>
        <begin position="223"/>
        <end position="233"/>
    </location>
</feature>
<dbReference type="Proteomes" id="UP000516260">
    <property type="component" value="Chromosome 12"/>
</dbReference>
<feature type="region of interest" description="Disordered" evidence="1">
    <location>
        <begin position="1"/>
        <end position="233"/>
    </location>
</feature>
<reference evidence="2 3" key="1">
    <citation type="submission" date="2019-04" db="EMBL/GenBank/DDBJ databases">
        <title>The sequence and de novo assembly of Takifugu bimaculatus genome using PacBio and Hi-C technologies.</title>
        <authorList>
            <person name="Xu P."/>
            <person name="Liu B."/>
            <person name="Zhou Z."/>
        </authorList>
    </citation>
    <scope>NUCLEOTIDE SEQUENCE [LARGE SCALE GENOMIC DNA]</scope>
    <source>
        <strain evidence="2">TB-2018</strain>
        <tissue evidence="2">Muscle</tissue>
    </source>
</reference>
<name>A0A4Z2C7D6_9TELE</name>
<feature type="compositionally biased region" description="Low complexity" evidence="1">
    <location>
        <begin position="167"/>
        <end position="179"/>
    </location>
</feature>
<evidence type="ECO:0000313" key="3">
    <source>
        <dbReference type="Proteomes" id="UP000516260"/>
    </source>
</evidence>
<feature type="compositionally biased region" description="Low complexity" evidence="1">
    <location>
        <begin position="98"/>
        <end position="111"/>
    </location>
</feature>
<organism evidence="2 3">
    <name type="scientific">Takifugu bimaculatus</name>
    <dbReference type="NCBI Taxonomy" id="433685"/>
    <lineage>
        <taxon>Eukaryota</taxon>
        <taxon>Metazoa</taxon>
        <taxon>Chordata</taxon>
        <taxon>Craniata</taxon>
        <taxon>Vertebrata</taxon>
        <taxon>Euteleostomi</taxon>
        <taxon>Actinopterygii</taxon>
        <taxon>Neopterygii</taxon>
        <taxon>Teleostei</taxon>
        <taxon>Neoteleostei</taxon>
        <taxon>Acanthomorphata</taxon>
        <taxon>Eupercaria</taxon>
        <taxon>Tetraodontiformes</taxon>
        <taxon>Tetradontoidea</taxon>
        <taxon>Tetraodontidae</taxon>
        <taxon>Takifugu</taxon>
    </lineage>
</organism>
<sequence>MSGYGRHRHGPPSPRSRPIRQKLQFASSDGEDDLIDDVHNSTGGESGFTEIDSPVPARRSPAGKRLEGSSSPLNQSGGDDDVELWDEESLGSPAHLQSPSSVSFSNCSPSPRKASRLYRGSPERPYTQDEGEGSSSPVPDCPDTPPHKTFRKLRLLTRRTHQRASCPGPEAAPARPAGELPSSRMWRLRGSRPKTAADDSRPPRSTLTPSHPTPSSSSPSRSKGSTGNDRTGTSKFVRGLAVLTVSHVTCRTFAEPLLMESVSLEPLMVVLAENQDLVVPGDLLPWARGAPCWLECKPHLCSRTFQLLW</sequence>
<evidence type="ECO:0000313" key="2">
    <source>
        <dbReference type="EMBL" id="TNN00133.1"/>
    </source>
</evidence>
<feature type="compositionally biased region" description="Polar residues" evidence="1">
    <location>
        <begin position="68"/>
        <end position="77"/>
    </location>
</feature>
<feature type="compositionally biased region" description="Basic residues" evidence="1">
    <location>
        <begin position="148"/>
        <end position="162"/>
    </location>
</feature>
<dbReference type="EMBL" id="SWLE01000004">
    <property type="protein sequence ID" value="TNN00133.1"/>
    <property type="molecule type" value="Genomic_DNA"/>
</dbReference>
<evidence type="ECO:0000256" key="1">
    <source>
        <dbReference type="SAM" id="MobiDB-lite"/>
    </source>
</evidence>
<accession>A0A4Z2C7D6</accession>